<feature type="compositionally biased region" description="Polar residues" evidence="3">
    <location>
        <begin position="12"/>
        <end position="24"/>
    </location>
</feature>
<sequence length="250" mass="27777">MGNPNPHPVQRVITTDQSEASTSPRGAWKAHHRGNGSPAACAACKHQRKRCDENCALSPYFPASKTREFQAVHKVYGMSNVIKILRSIESEDERRRAADSLVWEAFCRQRNPVLGSYGEFKKVVEELKFYKSQNQQLQEAYARASELIGWNRSSNGMNTAAAGASGCRNNGLNYVNNNRNSKLDSISAYGYPRQVQIQEEVRAERDAASAVLVVPQQHSTNGFTQQYCFPGELSSVNGRTMDSVIWEGGS</sequence>
<evidence type="ECO:0000256" key="3">
    <source>
        <dbReference type="SAM" id="MobiDB-lite"/>
    </source>
</evidence>
<comment type="caution">
    <text evidence="5">The sequence shown here is derived from an EMBL/GenBank/DDBJ whole genome shotgun (WGS) entry which is preliminary data.</text>
</comment>
<feature type="region of interest" description="Disordered" evidence="3">
    <location>
        <begin position="1"/>
        <end position="34"/>
    </location>
</feature>
<reference evidence="5 6" key="1">
    <citation type="journal article" date="2018" name="PLoS Genet.">
        <title>Population sequencing reveals clonal diversity and ancestral inbreeding in the grapevine cultivar Chardonnay.</title>
        <authorList>
            <person name="Roach M.J."/>
            <person name="Johnson D.L."/>
            <person name="Bohlmann J."/>
            <person name="van Vuuren H.J."/>
            <person name="Jones S.J."/>
            <person name="Pretorius I.S."/>
            <person name="Schmidt S.A."/>
            <person name="Borneman A.R."/>
        </authorList>
    </citation>
    <scope>NUCLEOTIDE SEQUENCE [LARGE SCALE GENOMIC DNA]</scope>
    <source>
        <strain evidence="6">cv. Chardonnay</strain>
        <tissue evidence="5">Leaf</tissue>
    </source>
</reference>
<dbReference type="AlphaFoldDB" id="A0A438JKB3"/>
<dbReference type="InterPro" id="IPR004883">
    <property type="entry name" value="LOB"/>
</dbReference>
<dbReference type="Pfam" id="PF03195">
    <property type="entry name" value="LOB"/>
    <property type="match status" value="1"/>
</dbReference>
<name>A0A438JKB3_VITVI</name>
<feature type="domain" description="LOB" evidence="4">
    <location>
        <begin position="39"/>
        <end position="141"/>
    </location>
</feature>
<proteinExistence type="inferred from homology"/>
<dbReference type="PROSITE" id="PS50891">
    <property type="entry name" value="LOB"/>
    <property type="match status" value="1"/>
</dbReference>
<comment type="similarity">
    <text evidence="1">Belongs to the LOB domain-containing protein family.</text>
</comment>
<dbReference type="PANTHER" id="PTHR31301">
    <property type="entry name" value="LOB DOMAIN-CONTAINING PROTEIN 4-RELATED"/>
    <property type="match status" value="1"/>
</dbReference>
<accession>A0A438JKB3</accession>
<evidence type="ECO:0000256" key="1">
    <source>
        <dbReference type="ARBA" id="ARBA00005474"/>
    </source>
</evidence>
<protein>
    <submittedName>
        <fullName evidence="5">LOB domain-containing protein 2</fullName>
    </submittedName>
</protein>
<dbReference type="Proteomes" id="UP000288805">
    <property type="component" value="Unassembled WGS sequence"/>
</dbReference>
<evidence type="ECO:0000259" key="4">
    <source>
        <dbReference type="PROSITE" id="PS50891"/>
    </source>
</evidence>
<organism evidence="5 6">
    <name type="scientific">Vitis vinifera</name>
    <name type="common">Grape</name>
    <dbReference type="NCBI Taxonomy" id="29760"/>
    <lineage>
        <taxon>Eukaryota</taxon>
        <taxon>Viridiplantae</taxon>
        <taxon>Streptophyta</taxon>
        <taxon>Embryophyta</taxon>
        <taxon>Tracheophyta</taxon>
        <taxon>Spermatophyta</taxon>
        <taxon>Magnoliopsida</taxon>
        <taxon>eudicotyledons</taxon>
        <taxon>Gunneridae</taxon>
        <taxon>Pentapetalae</taxon>
        <taxon>rosids</taxon>
        <taxon>Vitales</taxon>
        <taxon>Vitaceae</taxon>
        <taxon>Viteae</taxon>
        <taxon>Vitis</taxon>
    </lineage>
</organism>
<dbReference type="EMBL" id="QGNW01000038">
    <property type="protein sequence ID" value="RVX09395.1"/>
    <property type="molecule type" value="Genomic_DNA"/>
</dbReference>
<keyword evidence="2" id="KW-0175">Coiled coil</keyword>
<evidence type="ECO:0000313" key="6">
    <source>
        <dbReference type="Proteomes" id="UP000288805"/>
    </source>
</evidence>
<evidence type="ECO:0000313" key="5">
    <source>
        <dbReference type="EMBL" id="RVX09395.1"/>
    </source>
</evidence>
<dbReference type="PANTHER" id="PTHR31301:SF19">
    <property type="entry name" value="LOB DOMAIN-CONTAINING PROTEIN 2"/>
    <property type="match status" value="1"/>
</dbReference>
<feature type="coiled-coil region" evidence="2">
    <location>
        <begin position="120"/>
        <end position="147"/>
    </location>
</feature>
<gene>
    <name evidence="5" type="primary">LBD2_1</name>
    <name evidence="5" type="ORF">CK203_015436</name>
</gene>
<evidence type="ECO:0000256" key="2">
    <source>
        <dbReference type="SAM" id="Coils"/>
    </source>
</evidence>